<dbReference type="GO" id="GO:0003824">
    <property type="term" value="F:catalytic activity"/>
    <property type="evidence" value="ECO:0007669"/>
    <property type="project" value="InterPro"/>
</dbReference>
<gene>
    <name evidence="2" type="ORF">AE618_09355</name>
</gene>
<sequence>MSDVDERGRVKVASYNIHKCRGTDRRVRPDRIVSVLAEIGADLVALQEVDRRFGQRTGLLDPAAILRETGLHLLVQSDVVDGHGWHGNALLVRGEPLSYRRFRLKLPGIEPRGAVVAELDLGEGKFRVIAAHLGLLRRSRIDQATTLLHAFLELAPMPTILLGDFNEWRRSRRSALDVLVPHFADMKHPPSFPSRRPMLPLDRILAWPDGLISELCVHDSALSRKASDHLPLTARIDIAGCQLGLDSAA</sequence>
<organism evidence="2 3">
    <name type="scientific">Bosea vaviloviae</name>
    <dbReference type="NCBI Taxonomy" id="1526658"/>
    <lineage>
        <taxon>Bacteria</taxon>
        <taxon>Pseudomonadati</taxon>
        <taxon>Pseudomonadota</taxon>
        <taxon>Alphaproteobacteria</taxon>
        <taxon>Hyphomicrobiales</taxon>
        <taxon>Boseaceae</taxon>
        <taxon>Bosea</taxon>
    </lineage>
</organism>
<dbReference type="GO" id="GO:0016020">
    <property type="term" value="C:membrane"/>
    <property type="evidence" value="ECO:0007669"/>
    <property type="project" value="GOC"/>
</dbReference>
<dbReference type="Proteomes" id="UP000037822">
    <property type="component" value="Unassembled WGS sequence"/>
</dbReference>
<dbReference type="GO" id="GO:0006506">
    <property type="term" value="P:GPI anchor biosynthetic process"/>
    <property type="evidence" value="ECO:0007669"/>
    <property type="project" value="TreeGrafter"/>
</dbReference>
<evidence type="ECO:0000313" key="3">
    <source>
        <dbReference type="Proteomes" id="UP000037822"/>
    </source>
</evidence>
<evidence type="ECO:0000313" key="2">
    <source>
        <dbReference type="EMBL" id="KPH81229.1"/>
    </source>
</evidence>
<dbReference type="Pfam" id="PF03372">
    <property type="entry name" value="Exo_endo_phos"/>
    <property type="match status" value="1"/>
</dbReference>
<dbReference type="EMBL" id="LGSZ01000031">
    <property type="protein sequence ID" value="KPH81229.1"/>
    <property type="molecule type" value="Genomic_DNA"/>
</dbReference>
<comment type="caution">
    <text evidence="2">The sequence shown here is derived from an EMBL/GenBank/DDBJ whole genome shotgun (WGS) entry which is preliminary data.</text>
</comment>
<name>A0A0N1N2G7_9HYPH</name>
<keyword evidence="3" id="KW-1185">Reference proteome</keyword>
<evidence type="ECO:0000259" key="1">
    <source>
        <dbReference type="Pfam" id="PF03372"/>
    </source>
</evidence>
<dbReference type="SUPFAM" id="SSF56219">
    <property type="entry name" value="DNase I-like"/>
    <property type="match status" value="1"/>
</dbReference>
<protein>
    <submittedName>
        <fullName evidence="2">Diguanylate cyclase</fullName>
    </submittedName>
</protein>
<accession>A0A0N1N2G7</accession>
<dbReference type="InterPro" id="IPR005135">
    <property type="entry name" value="Endo/exonuclease/phosphatase"/>
</dbReference>
<dbReference type="AlphaFoldDB" id="A0A0N1N2G7"/>
<feature type="domain" description="Endonuclease/exonuclease/phosphatase" evidence="1">
    <location>
        <begin position="13"/>
        <end position="229"/>
    </location>
</feature>
<proteinExistence type="predicted"/>
<dbReference type="PANTHER" id="PTHR14859:SF1">
    <property type="entry name" value="PGAP2-INTERACTING PROTEIN"/>
    <property type="match status" value="1"/>
</dbReference>
<dbReference type="Gene3D" id="3.60.10.10">
    <property type="entry name" value="Endonuclease/exonuclease/phosphatase"/>
    <property type="match status" value="1"/>
</dbReference>
<dbReference type="PANTHER" id="PTHR14859">
    <property type="entry name" value="CALCOFLUOR WHITE HYPERSENSITIVE PROTEIN PRECURSOR"/>
    <property type="match status" value="1"/>
</dbReference>
<dbReference type="InterPro" id="IPR051916">
    <property type="entry name" value="GPI-anchor_lipid_remodeler"/>
</dbReference>
<dbReference type="InterPro" id="IPR036691">
    <property type="entry name" value="Endo/exonu/phosph_ase_sf"/>
</dbReference>
<reference evidence="2 3" key="1">
    <citation type="submission" date="2015-07" db="EMBL/GenBank/DDBJ databases">
        <title>Whole genome sequencing of Bosea vaviloviae isolated from cave pool.</title>
        <authorList>
            <person name="Tan N.E.H."/>
            <person name="Lee Y.P."/>
            <person name="Gan H.M."/>
            <person name="Barton H."/>
            <person name="Savka M.A."/>
        </authorList>
    </citation>
    <scope>NUCLEOTIDE SEQUENCE [LARGE SCALE GENOMIC DNA]</scope>
    <source>
        <strain evidence="2 3">SD260</strain>
    </source>
</reference>
<dbReference type="PATRIC" id="fig|1526658.3.peg.5360"/>